<dbReference type="RefSeq" id="WP_239168599.1">
    <property type="nucleotide sequence ID" value="NZ_BAAABO010000006.1"/>
</dbReference>
<dbReference type="Gene3D" id="3.10.450.40">
    <property type="match status" value="1"/>
</dbReference>
<gene>
    <name evidence="2" type="ORF">Ade02nite_15070</name>
</gene>
<protein>
    <recommendedName>
        <fullName evidence="1">IraD/Gp25-like domain-containing protein</fullName>
    </recommendedName>
</protein>
<reference evidence="2 3" key="1">
    <citation type="submission" date="2021-01" db="EMBL/GenBank/DDBJ databases">
        <title>Whole genome shotgun sequence of Actinoplanes deccanensis NBRC 13994.</title>
        <authorList>
            <person name="Komaki H."/>
            <person name="Tamura T."/>
        </authorList>
    </citation>
    <scope>NUCLEOTIDE SEQUENCE [LARGE SCALE GENOMIC DNA]</scope>
    <source>
        <strain evidence="2 3">NBRC 13994</strain>
    </source>
</reference>
<name>A0ABQ3XYN8_9ACTN</name>
<proteinExistence type="predicted"/>
<comment type="caution">
    <text evidence="2">The sequence shown here is derived from an EMBL/GenBank/DDBJ whole genome shotgun (WGS) entry which is preliminary data.</text>
</comment>
<evidence type="ECO:0000313" key="3">
    <source>
        <dbReference type="Proteomes" id="UP000609879"/>
    </source>
</evidence>
<evidence type="ECO:0000313" key="2">
    <source>
        <dbReference type="EMBL" id="GID72866.1"/>
    </source>
</evidence>
<dbReference type="Pfam" id="PF04965">
    <property type="entry name" value="GPW_gp25"/>
    <property type="match status" value="1"/>
</dbReference>
<organism evidence="2 3">
    <name type="scientific">Paractinoplanes deccanensis</name>
    <dbReference type="NCBI Taxonomy" id="113561"/>
    <lineage>
        <taxon>Bacteria</taxon>
        <taxon>Bacillati</taxon>
        <taxon>Actinomycetota</taxon>
        <taxon>Actinomycetes</taxon>
        <taxon>Micromonosporales</taxon>
        <taxon>Micromonosporaceae</taxon>
        <taxon>Paractinoplanes</taxon>
    </lineage>
</organism>
<accession>A0ABQ3XYN8</accession>
<dbReference type="EMBL" id="BOMI01000022">
    <property type="protein sequence ID" value="GID72866.1"/>
    <property type="molecule type" value="Genomic_DNA"/>
</dbReference>
<evidence type="ECO:0000259" key="1">
    <source>
        <dbReference type="Pfam" id="PF04965"/>
    </source>
</evidence>
<dbReference type="Proteomes" id="UP000609879">
    <property type="component" value="Unassembled WGS sequence"/>
</dbReference>
<feature type="domain" description="IraD/Gp25-like" evidence="1">
    <location>
        <begin position="30"/>
        <end position="114"/>
    </location>
</feature>
<dbReference type="SUPFAM" id="SSF160719">
    <property type="entry name" value="gpW/gp25-like"/>
    <property type="match status" value="1"/>
</dbReference>
<dbReference type="InterPro" id="IPR007048">
    <property type="entry name" value="IraD/Gp25-like"/>
</dbReference>
<keyword evidence="3" id="KW-1185">Reference proteome</keyword>
<sequence>MTVSPARLGSGWAFPVRPRPATGDLAYAAGAEKVREAMLLVLLTEPGERVMRPGFGCGLRRFLGEPNTVATRARLTREVTAALQAWEPRVRLREVTATPGDDPALVLLTVRYEHVRDGSAGVLVHPFSLEG</sequence>